<dbReference type="InterPro" id="IPR050834">
    <property type="entry name" value="Glycosyltransf_2"/>
</dbReference>
<dbReference type="RefSeq" id="WP_251837418.1">
    <property type="nucleotide sequence ID" value="NZ_JACSQG010000011.1"/>
</dbReference>
<dbReference type="InterPro" id="IPR029044">
    <property type="entry name" value="Nucleotide-diphossugar_trans"/>
</dbReference>
<organism evidence="3 4">
    <name type="scientific">Serpens gallinarum</name>
    <dbReference type="NCBI Taxonomy" id="2763075"/>
    <lineage>
        <taxon>Bacteria</taxon>
        <taxon>Pseudomonadati</taxon>
        <taxon>Pseudomonadota</taxon>
        <taxon>Gammaproteobacteria</taxon>
        <taxon>Pseudomonadales</taxon>
        <taxon>Pseudomonadaceae</taxon>
        <taxon>Pseudomonas</taxon>
    </lineage>
</organism>
<gene>
    <name evidence="3" type="ORF">H9642_15705</name>
</gene>
<dbReference type="Pfam" id="PF00535">
    <property type="entry name" value="Glycos_transf_2"/>
    <property type="match status" value="1"/>
</dbReference>
<dbReference type="SUPFAM" id="SSF53448">
    <property type="entry name" value="Nucleotide-diphospho-sugar transferases"/>
    <property type="match status" value="1"/>
</dbReference>
<reference evidence="3 4" key="1">
    <citation type="submission" date="2020-08" db="EMBL/GenBank/DDBJ databases">
        <title>A Genomic Blueprint of the Chicken Gut Microbiome.</title>
        <authorList>
            <person name="Gilroy R."/>
            <person name="Ravi A."/>
            <person name="Getino M."/>
            <person name="Pursley I."/>
            <person name="Horton D.L."/>
            <person name="Alikhan N.-F."/>
            <person name="Baker D."/>
            <person name="Gharbi K."/>
            <person name="Hall N."/>
            <person name="Watson M."/>
            <person name="Adriaenssens E.M."/>
            <person name="Foster-Nyarko E."/>
            <person name="Jarju S."/>
            <person name="Secka A."/>
            <person name="Antonio M."/>
            <person name="Oren A."/>
            <person name="Chaudhuri R."/>
            <person name="La Ragione R.M."/>
            <person name="Hildebrand F."/>
            <person name="Pallen M.J."/>
        </authorList>
    </citation>
    <scope>NUCLEOTIDE SEQUENCE [LARGE SCALE GENOMIC DNA]</scope>
    <source>
        <strain evidence="3 4">Sa2CUA2</strain>
    </source>
</reference>
<keyword evidence="1" id="KW-1003">Cell membrane</keyword>
<feature type="domain" description="Glycosyltransferase 2-like" evidence="2">
    <location>
        <begin position="15"/>
        <end position="152"/>
    </location>
</feature>
<dbReference type="PANTHER" id="PTHR43685:SF2">
    <property type="entry name" value="GLYCOSYLTRANSFERASE 2-LIKE DOMAIN-CONTAINING PROTEIN"/>
    <property type="match status" value="1"/>
</dbReference>
<accession>A0ABR8TT13</accession>
<keyword evidence="1" id="KW-0472">Membrane</keyword>
<protein>
    <submittedName>
        <fullName evidence="3">Glycosyltransferase</fullName>
    </submittedName>
</protein>
<evidence type="ECO:0000256" key="1">
    <source>
        <dbReference type="ARBA" id="ARBA00022519"/>
    </source>
</evidence>
<proteinExistence type="predicted"/>
<keyword evidence="1" id="KW-0997">Cell inner membrane</keyword>
<comment type="caution">
    <text evidence="3">The sequence shown here is derived from an EMBL/GenBank/DDBJ whole genome shotgun (WGS) entry which is preliminary data.</text>
</comment>
<keyword evidence="4" id="KW-1185">Reference proteome</keyword>
<evidence type="ECO:0000313" key="3">
    <source>
        <dbReference type="EMBL" id="MBD7978630.1"/>
    </source>
</evidence>
<evidence type="ECO:0000313" key="4">
    <source>
        <dbReference type="Proteomes" id="UP000611945"/>
    </source>
</evidence>
<dbReference type="EMBL" id="JACSQG010000011">
    <property type="protein sequence ID" value="MBD7978630.1"/>
    <property type="molecule type" value="Genomic_DNA"/>
</dbReference>
<dbReference type="PANTHER" id="PTHR43685">
    <property type="entry name" value="GLYCOSYLTRANSFERASE"/>
    <property type="match status" value="1"/>
</dbReference>
<dbReference type="Proteomes" id="UP000611945">
    <property type="component" value="Unassembled WGS sequence"/>
</dbReference>
<sequence>MVAADVGRGGAPKVSVVIPSYNYARFLGLAIASLQAQSWEDWEAIIVDDGSTDDTEKVAAELLGKDSRIVYIRQPNGGTSAAKNAGIRHARGEYVVFLDADDLLTANKLAAHIEHFQNNPYVDISYSRFRYFQDGDESRLFTKFDLSSGQEWAVVINGRYDVALPVFLRGNNMAIHAAMVRKSIVDRVGDFDTQMRALEDWDYWLRCILHGAHLAFLDAPQVLALTRVHKGSATHTLDFSDYKRRVYEKVRQEALRLREEGDERLQLVLDKALQRLVRRERKRLLRAQRKALHERIRCAGLLDFRALSLIAEQSGRMNFLAAYLRVLLKNLSLWR</sequence>
<evidence type="ECO:0000259" key="2">
    <source>
        <dbReference type="Pfam" id="PF00535"/>
    </source>
</evidence>
<name>A0ABR8TT13_9PSED</name>
<dbReference type="InterPro" id="IPR001173">
    <property type="entry name" value="Glyco_trans_2-like"/>
</dbReference>
<dbReference type="Gene3D" id="3.90.550.10">
    <property type="entry name" value="Spore Coat Polysaccharide Biosynthesis Protein SpsA, Chain A"/>
    <property type="match status" value="1"/>
</dbReference>